<evidence type="ECO:0000313" key="13">
    <source>
        <dbReference type="EMBL" id="KAF4621866.1"/>
    </source>
</evidence>
<evidence type="ECO:0000256" key="3">
    <source>
        <dbReference type="ARBA" id="ARBA00022645"/>
    </source>
</evidence>
<evidence type="ECO:0000256" key="4">
    <source>
        <dbReference type="ARBA" id="ARBA00022670"/>
    </source>
</evidence>
<feature type="chain" id="PRO_5034520785" description="Carboxypeptidase" evidence="10">
    <location>
        <begin position="20"/>
        <end position="904"/>
    </location>
</feature>
<dbReference type="Proteomes" id="UP000521872">
    <property type="component" value="Unassembled WGS sequence"/>
</dbReference>
<evidence type="ECO:0000313" key="14">
    <source>
        <dbReference type="Proteomes" id="UP000521872"/>
    </source>
</evidence>
<evidence type="ECO:0000256" key="8">
    <source>
        <dbReference type="ARBA" id="ARBA00023277"/>
    </source>
</evidence>
<evidence type="ECO:0000256" key="7">
    <source>
        <dbReference type="ARBA" id="ARBA00023180"/>
    </source>
</evidence>
<reference evidence="13 14" key="1">
    <citation type="submission" date="2019-12" db="EMBL/GenBank/DDBJ databases">
        <authorList>
            <person name="Floudas D."/>
            <person name="Bentzer J."/>
            <person name="Ahren D."/>
            <person name="Johansson T."/>
            <person name="Persson P."/>
            <person name="Tunlid A."/>
        </authorList>
    </citation>
    <scope>NUCLEOTIDE SEQUENCE [LARGE SCALE GENOMIC DNA]</scope>
    <source>
        <strain evidence="13 14">CBS 102.39</strain>
    </source>
</reference>
<dbReference type="GO" id="GO:0006508">
    <property type="term" value="P:proteolysis"/>
    <property type="evidence" value="ECO:0007669"/>
    <property type="project" value="UniProtKB-KW"/>
</dbReference>
<evidence type="ECO:0000256" key="11">
    <source>
        <dbReference type="SAM" id="MobiDB-lite"/>
    </source>
</evidence>
<dbReference type="Gene3D" id="1.10.287.410">
    <property type="match status" value="1"/>
</dbReference>
<keyword evidence="7" id="KW-0325">Glycoprotein</keyword>
<evidence type="ECO:0000259" key="12">
    <source>
        <dbReference type="PROSITE" id="PS51760"/>
    </source>
</evidence>
<keyword evidence="14" id="KW-1185">Reference proteome</keyword>
<dbReference type="GO" id="GO:0000272">
    <property type="term" value="P:polysaccharide catabolic process"/>
    <property type="evidence" value="ECO:0007669"/>
    <property type="project" value="UniProtKB-KW"/>
</dbReference>
<dbReference type="InterPro" id="IPR000254">
    <property type="entry name" value="CBD"/>
</dbReference>
<protein>
    <recommendedName>
        <fullName evidence="10">Carboxypeptidase</fullName>
        <ecNumber evidence="10">3.4.16.-</ecNumber>
    </recommendedName>
</protein>
<organism evidence="13 14">
    <name type="scientific">Agrocybe pediades</name>
    <dbReference type="NCBI Taxonomy" id="84607"/>
    <lineage>
        <taxon>Eukaryota</taxon>
        <taxon>Fungi</taxon>
        <taxon>Dikarya</taxon>
        <taxon>Basidiomycota</taxon>
        <taxon>Agaricomycotina</taxon>
        <taxon>Agaricomycetes</taxon>
        <taxon>Agaricomycetidae</taxon>
        <taxon>Agaricales</taxon>
        <taxon>Agaricineae</taxon>
        <taxon>Strophariaceae</taxon>
        <taxon>Agrocybe</taxon>
    </lineage>
</organism>
<dbReference type="AlphaFoldDB" id="A0A8H4VT73"/>
<gene>
    <name evidence="13" type="ORF">D9613_012197</name>
</gene>
<dbReference type="EMBL" id="JAACJL010000004">
    <property type="protein sequence ID" value="KAF4621866.1"/>
    <property type="molecule type" value="Genomic_DNA"/>
</dbReference>
<sequence>MLKLQSFVVLSVLAAPALCQTAVSLLIDFPGYQSSGTLNLRSTLQAVSAKKGSPFMFGSTYDTYDSNASFMSNVFSTFFNHVVAENGCKWDATEPSRGTSDLTECKAVQSFASSHGASFRGHNTFWHAQTPSWLPGGISASDLVNNVIPQHVQQEIQGMGSSVSSWDVVNEVVGDGVSNGMSALQCVQNKKAWPTQTSDNSNTALVTDLSFIHSAFSTALKYAGSNTRLAINDYNTGAQDAKTACVFAVLADINANAGVPYNRLAVGFQSHVSSTGFASKAALVANFAKLANLGAAALITELDISIPSSSSGNERLQAAIWGDYLDACLYASNCHEFINWDSRDDMSWLGTSNAGTLFDSNGNPKPAAYEVAARLKRYAAGEPMLCATALGTSQCKASAPAGGSSTGGSSPSTSSAPPTSTGGATAAHYGQCGGQGWTGPTVPIIDGVLGGVPGTPPLSLKDASTSTAATTPGKLRVVENSGICETTPGVYQASGYGDLTSTESIWFWFFASRKNPDTAPLALWFNGGPGSSSMIGLFQEHGPCRITNDSSSVTLNPFSWNNEANVLYIDQPVGVGFSHGDLKVGTSQQAASDIWTFMQIFLSDSRFTKYQKNNLAIWTESYGGHYGPTFAAYFLSQNAAIASGKITGIPLNLKVLGVGDGLTDPLTQYPGYITYAASNPYHALVSTSVISKANSSWTSSSGCKAQITACNNGGSNSVCSKAQSFCNNNILSPLAGNFDVYYVPTRNPDPYPPDLTNYLSSIASKAGAETTWQETNENVYSNFAATGDWMRNSRPDLETVINAGVRTIVYDGDADYILNFNGVEAMVDALNTQFTSLYKQQAFQTYTVAGQRTGQFKNAGLFSYIRIFGAGHEVPAYKFGSLAYGQAASQMFNQIMANQSLSST</sequence>
<evidence type="ECO:0000256" key="10">
    <source>
        <dbReference type="RuleBase" id="RU361156"/>
    </source>
</evidence>
<evidence type="ECO:0000256" key="6">
    <source>
        <dbReference type="ARBA" id="ARBA00022801"/>
    </source>
</evidence>
<keyword evidence="3 10" id="KW-0121">Carboxypeptidase</keyword>
<dbReference type="SUPFAM" id="SSF53474">
    <property type="entry name" value="alpha/beta-Hydrolases"/>
    <property type="match status" value="1"/>
</dbReference>
<dbReference type="Gene3D" id="3.40.50.1820">
    <property type="entry name" value="alpha/beta hydrolase"/>
    <property type="match status" value="1"/>
</dbReference>
<dbReference type="PRINTS" id="PR00724">
    <property type="entry name" value="CRBOXYPTASEC"/>
</dbReference>
<accession>A0A8H4VT73</accession>
<dbReference type="PANTHER" id="PTHR11802">
    <property type="entry name" value="SERINE PROTEASE FAMILY S10 SERINE CARBOXYPEPTIDASE"/>
    <property type="match status" value="1"/>
</dbReference>
<dbReference type="GO" id="GO:0031176">
    <property type="term" value="F:endo-1,4-beta-xylanase activity"/>
    <property type="evidence" value="ECO:0007669"/>
    <property type="project" value="UniProtKB-ARBA"/>
</dbReference>
<dbReference type="GO" id="GO:0000324">
    <property type="term" value="C:fungal-type vacuole"/>
    <property type="evidence" value="ECO:0007669"/>
    <property type="project" value="TreeGrafter"/>
</dbReference>
<keyword evidence="9" id="KW-0624">Polysaccharide degradation</keyword>
<dbReference type="Pfam" id="PF00734">
    <property type="entry name" value="CBM_1"/>
    <property type="match status" value="1"/>
</dbReference>
<feature type="domain" description="GH10" evidence="12">
    <location>
        <begin position="41"/>
        <end position="374"/>
    </location>
</feature>
<evidence type="ECO:0000256" key="1">
    <source>
        <dbReference type="ARBA" id="ARBA00007495"/>
    </source>
</evidence>
<keyword evidence="5 10" id="KW-0732">Signal</keyword>
<dbReference type="InterPro" id="IPR018202">
    <property type="entry name" value="Ser_caboxypep_ser_AS"/>
</dbReference>
<dbReference type="SUPFAM" id="SSF51445">
    <property type="entry name" value="(Trans)glycosidases"/>
    <property type="match status" value="1"/>
</dbReference>
<dbReference type="GO" id="GO:0004185">
    <property type="term" value="F:serine-type carboxypeptidase activity"/>
    <property type="evidence" value="ECO:0007669"/>
    <property type="project" value="UniProtKB-UniRule"/>
</dbReference>
<feature type="signal peptide" evidence="10">
    <location>
        <begin position="1"/>
        <end position="19"/>
    </location>
</feature>
<dbReference type="GO" id="GO:0030248">
    <property type="term" value="F:cellulose binding"/>
    <property type="evidence" value="ECO:0007669"/>
    <property type="project" value="InterPro"/>
</dbReference>
<dbReference type="EC" id="3.4.16.-" evidence="10"/>
<dbReference type="InterPro" id="IPR001563">
    <property type="entry name" value="Peptidase_S10"/>
</dbReference>
<dbReference type="PANTHER" id="PTHR11802:SF453">
    <property type="entry name" value="S1, PUTATIVE-RELATED"/>
    <property type="match status" value="1"/>
</dbReference>
<evidence type="ECO:0000256" key="2">
    <source>
        <dbReference type="ARBA" id="ARBA00009431"/>
    </source>
</evidence>
<name>A0A8H4VT73_9AGAR</name>
<dbReference type="Gene3D" id="3.20.20.80">
    <property type="entry name" value="Glycosidases"/>
    <property type="match status" value="1"/>
</dbReference>
<comment type="similarity">
    <text evidence="2 10">Belongs to the peptidase S10 family.</text>
</comment>
<keyword evidence="6 10" id="KW-0378">Hydrolase</keyword>
<dbReference type="PROSITE" id="PS51760">
    <property type="entry name" value="GH10_2"/>
    <property type="match status" value="1"/>
</dbReference>
<feature type="region of interest" description="Disordered" evidence="11">
    <location>
        <begin position="397"/>
        <end position="428"/>
    </location>
</feature>
<dbReference type="SMART" id="SM00633">
    <property type="entry name" value="Glyco_10"/>
    <property type="match status" value="1"/>
</dbReference>
<keyword evidence="4 10" id="KW-0645">Protease</keyword>
<evidence type="ECO:0000256" key="9">
    <source>
        <dbReference type="ARBA" id="ARBA00023326"/>
    </source>
</evidence>
<feature type="compositionally biased region" description="Low complexity" evidence="11">
    <location>
        <begin position="397"/>
        <end position="427"/>
    </location>
</feature>
<dbReference type="Pfam" id="PF00331">
    <property type="entry name" value="Glyco_hydro_10"/>
    <property type="match status" value="1"/>
</dbReference>
<comment type="caution">
    <text evidence="13">The sequence shown here is derived from an EMBL/GenBank/DDBJ whole genome shotgun (WGS) entry which is preliminary data.</text>
</comment>
<dbReference type="InterPro" id="IPR001000">
    <property type="entry name" value="GH10_dom"/>
</dbReference>
<proteinExistence type="inferred from homology"/>
<dbReference type="Pfam" id="PF00450">
    <property type="entry name" value="Peptidase_S10"/>
    <property type="match status" value="1"/>
</dbReference>
<evidence type="ECO:0000256" key="5">
    <source>
        <dbReference type="ARBA" id="ARBA00022729"/>
    </source>
</evidence>
<dbReference type="InterPro" id="IPR017853">
    <property type="entry name" value="GH"/>
</dbReference>
<dbReference type="InterPro" id="IPR029058">
    <property type="entry name" value="AB_hydrolase_fold"/>
</dbReference>
<comment type="similarity">
    <text evidence="1">Belongs to the glycosyl hydrolase 10 (cellulase F) family.</text>
</comment>
<dbReference type="PROSITE" id="PS00131">
    <property type="entry name" value="CARBOXYPEPT_SER_SER"/>
    <property type="match status" value="1"/>
</dbReference>
<keyword evidence="8" id="KW-0119">Carbohydrate metabolism</keyword>
<dbReference type="GO" id="GO:0005576">
    <property type="term" value="C:extracellular region"/>
    <property type="evidence" value="ECO:0007669"/>
    <property type="project" value="InterPro"/>
</dbReference>